<reference evidence="2" key="1">
    <citation type="submission" date="2021-05" db="EMBL/GenBank/DDBJ databases">
        <authorList>
            <person name="Alioto T."/>
            <person name="Alioto T."/>
            <person name="Gomez Garrido J."/>
        </authorList>
    </citation>
    <scope>NUCLEOTIDE SEQUENCE</scope>
</reference>
<feature type="transmembrane region" description="Helical" evidence="1">
    <location>
        <begin position="70"/>
        <end position="93"/>
    </location>
</feature>
<accession>A0A8D8TL89</accession>
<feature type="transmembrane region" description="Helical" evidence="1">
    <location>
        <begin position="20"/>
        <end position="39"/>
    </location>
</feature>
<name>A0A8D8TL89_9HEMI</name>
<feature type="transmembrane region" description="Helical" evidence="1">
    <location>
        <begin position="46"/>
        <end position="64"/>
    </location>
</feature>
<keyword evidence="1" id="KW-0472">Membrane</keyword>
<evidence type="ECO:0000256" key="1">
    <source>
        <dbReference type="SAM" id="Phobius"/>
    </source>
</evidence>
<sequence>MLFFSSVLFYPSCQNLVFHLKTFHLMLSPLLSLSYFFYLSSSLSPLLSLLFLISFLFSLSYFYSLSPISFLSPLLSLLFLFLPSSVFTTFIVYSISSVRRTTTTLCSNVIVFQRFLVS</sequence>
<dbReference type="EMBL" id="HBUF01299473">
    <property type="protein sequence ID" value="CAG6690786.1"/>
    <property type="molecule type" value="Transcribed_RNA"/>
</dbReference>
<protein>
    <submittedName>
        <fullName evidence="2">Uncharacterized protein</fullName>
    </submittedName>
</protein>
<keyword evidence="1" id="KW-1133">Transmembrane helix</keyword>
<proteinExistence type="predicted"/>
<organism evidence="2">
    <name type="scientific">Cacopsylla melanoneura</name>
    <dbReference type="NCBI Taxonomy" id="428564"/>
    <lineage>
        <taxon>Eukaryota</taxon>
        <taxon>Metazoa</taxon>
        <taxon>Ecdysozoa</taxon>
        <taxon>Arthropoda</taxon>
        <taxon>Hexapoda</taxon>
        <taxon>Insecta</taxon>
        <taxon>Pterygota</taxon>
        <taxon>Neoptera</taxon>
        <taxon>Paraneoptera</taxon>
        <taxon>Hemiptera</taxon>
        <taxon>Sternorrhyncha</taxon>
        <taxon>Psylloidea</taxon>
        <taxon>Psyllidae</taxon>
        <taxon>Psyllinae</taxon>
        <taxon>Cacopsylla</taxon>
    </lineage>
</organism>
<dbReference type="AlphaFoldDB" id="A0A8D8TL89"/>
<evidence type="ECO:0000313" key="2">
    <source>
        <dbReference type="EMBL" id="CAG6690786.1"/>
    </source>
</evidence>
<keyword evidence="1" id="KW-0812">Transmembrane</keyword>